<gene>
    <name evidence="3" type="ORF">B0J15DRAFT_572185</name>
</gene>
<feature type="compositionally biased region" description="Basic and acidic residues" evidence="1">
    <location>
        <begin position="22"/>
        <end position="41"/>
    </location>
</feature>
<sequence>MATSSGGKDALFTAASRDSKTYKERRCSREMQPVHHSDTKHFSTRNRPFRASLITLLQTTMQGRTQGRLSLFGLIVLLFGATLFTFAHAAPQATSSTEPDDVVAEGGGESTSGIDESIPTETAEIEPDDSGKANTTEITEDIIIEEAKQDPIVNEEKKEIEAEIEDTVALFEDDGTGKRGLMDLGDLEERNVNDLKERNELDSRSLFCPPRCRRRRCRILARVIRAFFRWAARRFRKKNPGSGMRPHHTHMFFLYPLHRSLFDANIHPRVWFHARWVAPRFLKSAGVTFLKRVYVRAKYAPFRRHDSAASQKAFFDQTWLLAHEYQHVKQYREVGWDIGKFADKYIYKWCMAGKKYSKNPMEISANKAADKLLPLLKTETRFFRFWQRDLLRHDLGYPVQTSYHNAGKDLRQLSFQRGAMQLDTRKSCYRKKMKGPWGPWRCGNS</sequence>
<evidence type="ECO:0000256" key="1">
    <source>
        <dbReference type="SAM" id="MobiDB-lite"/>
    </source>
</evidence>
<evidence type="ECO:0008006" key="5">
    <source>
        <dbReference type="Google" id="ProtNLM"/>
    </source>
</evidence>
<keyword evidence="2" id="KW-0812">Transmembrane</keyword>
<dbReference type="Proteomes" id="UP000736672">
    <property type="component" value="Unassembled WGS sequence"/>
</dbReference>
<organism evidence="3 4">
    <name type="scientific">Fusarium solani</name>
    <name type="common">Filamentous fungus</name>
    <dbReference type="NCBI Taxonomy" id="169388"/>
    <lineage>
        <taxon>Eukaryota</taxon>
        <taxon>Fungi</taxon>
        <taxon>Dikarya</taxon>
        <taxon>Ascomycota</taxon>
        <taxon>Pezizomycotina</taxon>
        <taxon>Sordariomycetes</taxon>
        <taxon>Hypocreomycetidae</taxon>
        <taxon>Hypocreales</taxon>
        <taxon>Nectriaceae</taxon>
        <taxon>Fusarium</taxon>
        <taxon>Fusarium solani species complex</taxon>
    </lineage>
</organism>
<accession>A0A9P9JXR5</accession>
<evidence type="ECO:0000256" key="2">
    <source>
        <dbReference type="SAM" id="Phobius"/>
    </source>
</evidence>
<protein>
    <recommendedName>
        <fullName evidence="5">DUF4157 domain-containing protein</fullName>
    </recommendedName>
</protein>
<feature type="region of interest" description="Disordered" evidence="1">
    <location>
        <begin position="92"/>
        <end position="135"/>
    </location>
</feature>
<evidence type="ECO:0000313" key="3">
    <source>
        <dbReference type="EMBL" id="KAH7232694.1"/>
    </source>
</evidence>
<feature type="region of interest" description="Disordered" evidence="1">
    <location>
        <begin position="22"/>
        <end position="42"/>
    </location>
</feature>
<reference evidence="3" key="1">
    <citation type="journal article" date="2021" name="Nat. Commun.">
        <title>Genetic determinants of endophytism in the Arabidopsis root mycobiome.</title>
        <authorList>
            <person name="Mesny F."/>
            <person name="Miyauchi S."/>
            <person name="Thiergart T."/>
            <person name="Pickel B."/>
            <person name="Atanasova L."/>
            <person name="Karlsson M."/>
            <person name="Huettel B."/>
            <person name="Barry K.W."/>
            <person name="Haridas S."/>
            <person name="Chen C."/>
            <person name="Bauer D."/>
            <person name="Andreopoulos W."/>
            <person name="Pangilinan J."/>
            <person name="LaButti K."/>
            <person name="Riley R."/>
            <person name="Lipzen A."/>
            <person name="Clum A."/>
            <person name="Drula E."/>
            <person name="Henrissat B."/>
            <person name="Kohler A."/>
            <person name="Grigoriev I.V."/>
            <person name="Martin F.M."/>
            <person name="Hacquard S."/>
        </authorList>
    </citation>
    <scope>NUCLEOTIDE SEQUENCE</scope>
    <source>
        <strain evidence="3">FSSC 5 MPI-SDFR-AT-0091</strain>
    </source>
</reference>
<evidence type="ECO:0000313" key="4">
    <source>
        <dbReference type="Proteomes" id="UP000736672"/>
    </source>
</evidence>
<dbReference type="EMBL" id="JAGTJS010000028">
    <property type="protein sequence ID" value="KAH7232694.1"/>
    <property type="molecule type" value="Genomic_DNA"/>
</dbReference>
<name>A0A9P9JXR5_FUSSL</name>
<comment type="caution">
    <text evidence="3">The sequence shown here is derived from an EMBL/GenBank/DDBJ whole genome shotgun (WGS) entry which is preliminary data.</text>
</comment>
<proteinExistence type="predicted"/>
<dbReference type="OrthoDB" id="5088782at2759"/>
<feature type="transmembrane region" description="Helical" evidence="2">
    <location>
        <begin position="69"/>
        <end position="90"/>
    </location>
</feature>
<keyword evidence="2" id="KW-1133">Transmembrane helix</keyword>
<keyword evidence="4" id="KW-1185">Reference proteome</keyword>
<dbReference type="AlphaFoldDB" id="A0A9P9JXR5"/>
<keyword evidence="2" id="KW-0472">Membrane</keyword>